<organism evidence="1 2">
    <name type="scientific">Phytophthora fragariae</name>
    <dbReference type="NCBI Taxonomy" id="53985"/>
    <lineage>
        <taxon>Eukaryota</taxon>
        <taxon>Sar</taxon>
        <taxon>Stramenopiles</taxon>
        <taxon>Oomycota</taxon>
        <taxon>Peronosporomycetes</taxon>
        <taxon>Peronosporales</taxon>
        <taxon>Peronosporaceae</taxon>
        <taxon>Phytophthora</taxon>
    </lineage>
</organism>
<comment type="caution">
    <text evidence="1">The sequence shown here is derived from an EMBL/GenBank/DDBJ whole genome shotgun (WGS) entry which is preliminary data.</text>
</comment>
<dbReference type="EMBL" id="QXGD01001068">
    <property type="protein sequence ID" value="KAE9215727.1"/>
    <property type="molecule type" value="Genomic_DNA"/>
</dbReference>
<gene>
    <name evidence="1" type="ORF">PF002_g17287</name>
</gene>
<evidence type="ECO:0000313" key="1">
    <source>
        <dbReference type="EMBL" id="KAE9215727.1"/>
    </source>
</evidence>
<reference evidence="1 2" key="1">
    <citation type="submission" date="2018-08" db="EMBL/GenBank/DDBJ databases">
        <title>Genomic investigation of the strawberry pathogen Phytophthora fragariae indicates pathogenicity is determined by transcriptional variation in three key races.</title>
        <authorList>
            <person name="Adams T.M."/>
            <person name="Armitage A.D."/>
            <person name="Sobczyk M.K."/>
            <person name="Bates H.J."/>
            <person name="Dunwell J.M."/>
            <person name="Nellist C.F."/>
            <person name="Harrison R.J."/>
        </authorList>
    </citation>
    <scope>NUCLEOTIDE SEQUENCE [LARGE SCALE GENOMIC DNA]</scope>
    <source>
        <strain evidence="1 2">BC-1</strain>
    </source>
</reference>
<evidence type="ECO:0000313" key="2">
    <source>
        <dbReference type="Proteomes" id="UP000440367"/>
    </source>
</evidence>
<protein>
    <submittedName>
        <fullName evidence="1">Uncharacterized protein</fullName>
    </submittedName>
</protein>
<accession>A0A6A3YBN9</accession>
<proteinExistence type="predicted"/>
<sequence length="73" mass="8124">MHFVSVFALWGQATQDASVCFLRTSRCSPSCGLTRRCGTSPVYSSMILYFTRPGRGHPDLLRQQDGARSRCVP</sequence>
<dbReference type="AlphaFoldDB" id="A0A6A3YBN9"/>
<dbReference type="Proteomes" id="UP000440367">
    <property type="component" value="Unassembled WGS sequence"/>
</dbReference>
<name>A0A6A3YBN9_9STRA</name>